<dbReference type="Proteomes" id="UP000260644">
    <property type="component" value="Unassembled WGS sequence"/>
</dbReference>
<evidence type="ECO:0000256" key="1">
    <source>
        <dbReference type="SAM" id="Phobius"/>
    </source>
</evidence>
<keyword evidence="1" id="KW-0472">Membrane</keyword>
<dbReference type="AlphaFoldDB" id="A0A3E1YB46"/>
<evidence type="ECO:0000313" key="3">
    <source>
        <dbReference type="Proteomes" id="UP000260644"/>
    </source>
</evidence>
<sequence length="240" mass="28090">MNSILYFVIAILIIVFYLWPIKRKQSKNDQPSITIQSNKEATEFINRLAELGYFKYADPKDVDSLKKNMIEEYDPAGEFPMIWDDVLPRAKDYRYYFCDNEDLFEHGGFISMLNDLKPIFAKIGLTIEVNDHYECYNQISLSSDQTITINRVKYTVFKGFKGYGWNEAVQRFVEIINDQLAQQNKEDRLYPVGGGNDGKIILLSDEQFKYIDSVYTNPKVKPLQVKDWCNAMDVKYMEVK</sequence>
<keyword evidence="3" id="KW-1185">Reference proteome</keyword>
<reference evidence="2 3" key="1">
    <citation type="submission" date="2018-07" db="EMBL/GenBank/DDBJ databases">
        <title>Chitinophaga K2CV101002-2 sp. nov., isolated from a monsoon evergreen broad-leaved forest soil.</title>
        <authorList>
            <person name="Lv Y."/>
        </authorList>
    </citation>
    <scope>NUCLEOTIDE SEQUENCE [LARGE SCALE GENOMIC DNA]</scope>
    <source>
        <strain evidence="2 3">GDMCC 1.1288</strain>
    </source>
</reference>
<keyword evidence="1" id="KW-0812">Transmembrane</keyword>
<feature type="transmembrane region" description="Helical" evidence="1">
    <location>
        <begin position="6"/>
        <end position="21"/>
    </location>
</feature>
<dbReference type="EMBL" id="QPMM01000006">
    <property type="protein sequence ID" value="RFS22701.1"/>
    <property type="molecule type" value="Genomic_DNA"/>
</dbReference>
<evidence type="ECO:0000313" key="2">
    <source>
        <dbReference type="EMBL" id="RFS22701.1"/>
    </source>
</evidence>
<protein>
    <submittedName>
        <fullName evidence="2">Uncharacterized protein</fullName>
    </submittedName>
</protein>
<comment type="caution">
    <text evidence="2">The sequence shown here is derived from an EMBL/GenBank/DDBJ whole genome shotgun (WGS) entry which is preliminary data.</text>
</comment>
<organism evidence="2 3">
    <name type="scientific">Chitinophaga silvatica</name>
    <dbReference type="NCBI Taxonomy" id="2282649"/>
    <lineage>
        <taxon>Bacteria</taxon>
        <taxon>Pseudomonadati</taxon>
        <taxon>Bacteroidota</taxon>
        <taxon>Chitinophagia</taxon>
        <taxon>Chitinophagales</taxon>
        <taxon>Chitinophagaceae</taxon>
        <taxon>Chitinophaga</taxon>
    </lineage>
</organism>
<gene>
    <name evidence="2" type="ORF">DVR12_12980</name>
</gene>
<accession>A0A3E1YB46</accession>
<dbReference type="RefSeq" id="WP_116976094.1">
    <property type="nucleotide sequence ID" value="NZ_QPMM01000006.1"/>
</dbReference>
<dbReference type="OrthoDB" id="2991685at2"/>
<keyword evidence="1" id="KW-1133">Transmembrane helix</keyword>
<name>A0A3E1YB46_9BACT</name>
<proteinExistence type="predicted"/>